<evidence type="ECO:0000313" key="3">
    <source>
        <dbReference type="Proteomes" id="UP000639274"/>
    </source>
</evidence>
<dbReference type="RefSeq" id="WP_200616443.1">
    <property type="nucleotide sequence ID" value="NZ_CP071518.1"/>
</dbReference>
<dbReference type="PANTHER" id="PTHR12277:SF81">
    <property type="entry name" value="PROTEIN ABHD13"/>
    <property type="match status" value="1"/>
</dbReference>
<dbReference type="InterPro" id="IPR022742">
    <property type="entry name" value="Hydrolase_4"/>
</dbReference>
<proteinExistence type="predicted"/>
<dbReference type="Gene3D" id="3.40.50.1820">
    <property type="entry name" value="alpha/beta hydrolase"/>
    <property type="match status" value="1"/>
</dbReference>
<feature type="domain" description="Serine aminopeptidase S33" evidence="1">
    <location>
        <begin position="63"/>
        <end position="160"/>
    </location>
</feature>
<keyword evidence="3" id="KW-1185">Reference proteome</keyword>
<dbReference type="Pfam" id="PF12146">
    <property type="entry name" value="Hydrolase_4"/>
    <property type="match status" value="1"/>
</dbReference>
<dbReference type="AlphaFoldDB" id="A0A974XXQ4"/>
<organism evidence="2 3">
    <name type="scientific">Agrilutibacter solisilvae</name>
    <dbReference type="NCBI Taxonomy" id="2763317"/>
    <lineage>
        <taxon>Bacteria</taxon>
        <taxon>Pseudomonadati</taxon>
        <taxon>Pseudomonadota</taxon>
        <taxon>Gammaproteobacteria</taxon>
        <taxon>Lysobacterales</taxon>
        <taxon>Lysobacteraceae</taxon>
        <taxon>Agrilutibacter</taxon>
    </lineage>
</organism>
<dbReference type="SUPFAM" id="SSF53474">
    <property type="entry name" value="alpha/beta-Hydrolases"/>
    <property type="match status" value="1"/>
</dbReference>
<keyword evidence="2" id="KW-0378">Hydrolase</keyword>
<evidence type="ECO:0000313" key="2">
    <source>
        <dbReference type="EMBL" id="QSX77717.1"/>
    </source>
</evidence>
<name>A0A974XXQ4_9GAMM</name>
<dbReference type="GO" id="GO:0016787">
    <property type="term" value="F:hydrolase activity"/>
    <property type="evidence" value="ECO:0007669"/>
    <property type="project" value="UniProtKB-KW"/>
</dbReference>
<accession>A0A974XXQ4</accession>
<evidence type="ECO:0000259" key="1">
    <source>
        <dbReference type="Pfam" id="PF12146"/>
    </source>
</evidence>
<gene>
    <name evidence="2" type="ORF">I8J32_013375</name>
</gene>
<dbReference type="Proteomes" id="UP000639274">
    <property type="component" value="Chromosome"/>
</dbReference>
<dbReference type="PANTHER" id="PTHR12277">
    <property type="entry name" value="ALPHA/BETA HYDROLASE DOMAIN-CONTAINING PROTEIN"/>
    <property type="match status" value="1"/>
</dbReference>
<protein>
    <submittedName>
        <fullName evidence="2">Alpha/beta hydrolase</fullName>
    </submittedName>
</protein>
<reference evidence="2 3" key="1">
    <citation type="submission" date="2021-03" db="EMBL/GenBank/DDBJ databases">
        <title>Lysobacter sp. nov. isolated from soil of gangwondo yeongwol, south Korea.</title>
        <authorList>
            <person name="Kim K.R."/>
            <person name="Kim K.H."/>
            <person name="Jeon C.O."/>
        </authorList>
    </citation>
    <scope>NUCLEOTIDE SEQUENCE [LARGE SCALE GENOMIC DNA]</scope>
    <source>
        <strain evidence="2 3">R19</strain>
    </source>
</reference>
<dbReference type="EMBL" id="CP071518">
    <property type="protein sequence ID" value="QSX77717.1"/>
    <property type="molecule type" value="Genomic_DNA"/>
</dbReference>
<dbReference type="InterPro" id="IPR029058">
    <property type="entry name" value="AB_hydrolase_fold"/>
</dbReference>
<sequence>MIWIALPIALTYVAACGYLYVRQRDLTYCPQLTRVGVEQTDFSLSQDGVTLRGWVVNPGRRRALIYFGGNAESIQDHRDTFAQWFPNHTAYLVAYRGFGASEGEPSEQALFSDALALFDTVRARHPRAGVDVIGRSLGTGVASHVAGHRPVRRLALVTPFDTLVDVGQQYYPWLPVKLIARERFDSVTYLSRYAGPLLVVQAGRDVVVPPANTRRLIASIGRPAKVLDLPDADHSNVGADPVFRQTLTRFFTRR</sequence>
<dbReference type="KEGG" id="lsf:I8J32_013375"/>